<dbReference type="Proteomes" id="UP000663880">
    <property type="component" value="Unassembled WGS sequence"/>
</dbReference>
<comment type="caution">
    <text evidence="2">The sequence shown here is derived from an EMBL/GenBank/DDBJ whole genome shotgun (WGS) entry which is preliminary data.</text>
</comment>
<name>A0A821PGF2_9NEOP</name>
<dbReference type="AlphaFoldDB" id="A0A821PGF2"/>
<dbReference type="OrthoDB" id="6746758at2759"/>
<evidence type="ECO:0000313" key="2">
    <source>
        <dbReference type="EMBL" id="CAF4806710.1"/>
    </source>
</evidence>
<sequence>MATKTFEVKTEEEMNKLDEHIKEKEESYKRFLCHQDLNKADKSVICASFDMQKVLNTPHGDNMALYYSRKISVYNFTIYESNTQVGLCNIWNENDAHRGANEISSCLLNYIMEVDSQTKIKTLLLYSDSCYGQNKNKTVLSMFRFALSRCVNLEVIQMNYLIPGHTYMPVDSMHSVIERAVKKTIVWAPSQWPTIVEIARKNPFPYKVTKLEGTNFMGFEEITNNTFKKNQRINISKMHVVTFKRCKPNVMYVKNSMLPQTETIEVQLSGLNSAMPKTNLYSTKLPISQQKYNDLKKLVEKKVIPNMYAKEYLNFKYSCKTNDCLPETDEDD</sequence>
<proteinExistence type="predicted"/>
<keyword evidence="3" id="KW-1185">Reference proteome</keyword>
<dbReference type="PANTHER" id="PTHR10773">
    <property type="entry name" value="DNA-DIRECTED RNA POLYMERASES I, II, AND III SUBUNIT RPABC2"/>
    <property type="match status" value="1"/>
</dbReference>
<dbReference type="Pfam" id="PF25273">
    <property type="entry name" value="DUF7869"/>
    <property type="match status" value="1"/>
</dbReference>
<gene>
    <name evidence="2" type="ORF">PMACD_LOCUS3784</name>
</gene>
<evidence type="ECO:0000259" key="1">
    <source>
        <dbReference type="Pfam" id="PF25273"/>
    </source>
</evidence>
<reference evidence="2" key="1">
    <citation type="submission" date="2021-02" db="EMBL/GenBank/DDBJ databases">
        <authorList>
            <person name="Steward A R."/>
        </authorList>
    </citation>
    <scope>NUCLEOTIDE SEQUENCE</scope>
</reference>
<feature type="domain" description="DUF7869" evidence="1">
    <location>
        <begin position="95"/>
        <end position="245"/>
    </location>
</feature>
<organism evidence="2 3">
    <name type="scientific">Pieris macdunnoughi</name>
    <dbReference type="NCBI Taxonomy" id="345717"/>
    <lineage>
        <taxon>Eukaryota</taxon>
        <taxon>Metazoa</taxon>
        <taxon>Ecdysozoa</taxon>
        <taxon>Arthropoda</taxon>
        <taxon>Hexapoda</taxon>
        <taxon>Insecta</taxon>
        <taxon>Pterygota</taxon>
        <taxon>Neoptera</taxon>
        <taxon>Endopterygota</taxon>
        <taxon>Lepidoptera</taxon>
        <taxon>Glossata</taxon>
        <taxon>Ditrysia</taxon>
        <taxon>Papilionoidea</taxon>
        <taxon>Pieridae</taxon>
        <taxon>Pierinae</taxon>
        <taxon>Pieris</taxon>
    </lineage>
</organism>
<protein>
    <recommendedName>
        <fullName evidence="1">DUF7869 domain-containing protein</fullName>
    </recommendedName>
</protein>
<dbReference type="InterPro" id="IPR057191">
    <property type="entry name" value="DUF7869"/>
</dbReference>
<accession>A0A821PGF2</accession>
<dbReference type="EMBL" id="CAJOBZ010000006">
    <property type="protein sequence ID" value="CAF4806710.1"/>
    <property type="molecule type" value="Genomic_DNA"/>
</dbReference>
<evidence type="ECO:0000313" key="3">
    <source>
        <dbReference type="Proteomes" id="UP000663880"/>
    </source>
</evidence>
<dbReference type="PANTHER" id="PTHR10773:SF19">
    <property type="match status" value="1"/>
</dbReference>